<dbReference type="AlphaFoldDB" id="A0A317SKF1"/>
<keyword evidence="2" id="KW-1185">Reference proteome</keyword>
<sequence>MERQRLLVIPVILSKLVPRATPRTTTIIPSVAQRIKRHYTVEQGLGVAGDGGNVDRGGEPLSYGQRVVLLEKRVDAGFNTMESWFKWAGGLIFALFGAKFAYDASTKMRMANKCDMHEAKFEKKFDIQEAKFTKKLEDQERRLIGHMRTELIKLRLEIRNDRLQDELKDTKGGR</sequence>
<proteinExistence type="predicted"/>
<evidence type="ECO:0000313" key="2">
    <source>
        <dbReference type="Proteomes" id="UP000246991"/>
    </source>
</evidence>
<gene>
    <name evidence="1" type="ORF">C7212DRAFT_364614</name>
</gene>
<dbReference type="OrthoDB" id="5449723at2759"/>
<accession>A0A317SKF1</accession>
<protein>
    <submittedName>
        <fullName evidence="1">Uncharacterized protein</fullName>
    </submittedName>
</protein>
<name>A0A317SKF1_9PEZI</name>
<dbReference type="EMBL" id="PYWC01000055">
    <property type="protein sequence ID" value="PWW74895.1"/>
    <property type="molecule type" value="Genomic_DNA"/>
</dbReference>
<reference evidence="1 2" key="1">
    <citation type="submission" date="2018-03" db="EMBL/GenBank/DDBJ databases">
        <title>Genomes of Pezizomycetes fungi and the evolution of truffles.</title>
        <authorList>
            <person name="Murat C."/>
            <person name="Payen T."/>
            <person name="Noel B."/>
            <person name="Kuo A."/>
            <person name="Martin F.M."/>
        </authorList>
    </citation>
    <scope>NUCLEOTIDE SEQUENCE [LARGE SCALE GENOMIC DNA]</scope>
    <source>
        <strain evidence="1">091103-1</strain>
    </source>
</reference>
<comment type="caution">
    <text evidence="1">The sequence shown here is derived from an EMBL/GenBank/DDBJ whole genome shotgun (WGS) entry which is preliminary data.</text>
</comment>
<organism evidence="1 2">
    <name type="scientific">Tuber magnatum</name>
    <name type="common">white Piedmont truffle</name>
    <dbReference type="NCBI Taxonomy" id="42249"/>
    <lineage>
        <taxon>Eukaryota</taxon>
        <taxon>Fungi</taxon>
        <taxon>Dikarya</taxon>
        <taxon>Ascomycota</taxon>
        <taxon>Pezizomycotina</taxon>
        <taxon>Pezizomycetes</taxon>
        <taxon>Pezizales</taxon>
        <taxon>Tuberaceae</taxon>
        <taxon>Tuber</taxon>
    </lineage>
</organism>
<evidence type="ECO:0000313" key="1">
    <source>
        <dbReference type="EMBL" id="PWW74895.1"/>
    </source>
</evidence>
<dbReference type="Proteomes" id="UP000246991">
    <property type="component" value="Unassembled WGS sequence"/>
</dbReference>